<evidence type="ECO:0000313" key="2">
    <source>
        <dbReference type="EMBL" id="KAH7307538.1"/>
    </source>
</evidence>
<proteinExistence type="predicted"/>
<dbReference type="Proteomes" id="UP000825935">
    <property type="component" value="Chromosome 22"/>
</dbReference>
<gene>
    <name evidence="2" type="ORF">KP509_22G064200</name>
</gene>
<dbReference type="AlphaFoldDB" id="A0A8T2S6Z7"/>
<dbReference type="OMA" id="ASMRWEN"/>
<dbReference type="PANTHER" id="PTHR48163:SF2">
    <property type="entry name" value="EXPRESSED PROTEIN"/>
    <property type="match status" value="1"/>
</dbReference>
<dbReference type="EMBL" id="CM035427">
    <property type="protein sequence ID" value="KAH7307538.1"/>
    <property type="molecule type" value="Genomic_DNA"/>
</dbReference>
<dbReference type="PANTHER" id="PTHR48163">
    <property type="entry name" value="BNAC02G25670D PROTEIN"/>
    <property type="match status" value="1"/>
</dbReference>
<dbReference type="OrthoDB" id="2019706at2759"/>
<evidence type="ECO:0000256" key="1">
    <source>
        <dbReference type="SAM" id="Coils"/>
    </source>
</evidence>
<evidence type="ECO:0000313" key="3">
    <source>
        <dbReference type="Proteomes" id="UP000825935"/>
    </source>
</evidence>
<keyword evidence="3" id="KW-1185">Reference proteome</keyword>
<protein>
    <submittedName>
        <fullName evidence="2">Uncharacterized protein</fullName>
    </submittedName>
</protein>
<keyword evidence="1" id="KW-0175">Coiled coil</keyword>
<feature type="coiled-coil region" evidence="1">
    <location>
        <begin position="126"/>
        <end position="153"/>
    </location>
</feature>
<comment type="caution">
    <text evidence="2">The sequence shown here is derived from an EMBL/GenBank/DDBJ whole genome shotgun (WGS) entry which is preliminary data.</text>
</comment>
<organism evidence="2 3">
    <name type="scientific">Ceratopteris richardii</name>
    <name type="common">Triangle waterfern</name>
    <dbReference type="NCBI Taxonomy" id="49495"/>
    <lineage>
        <taxon>Eukaryota</taxon>
        <taxon>Viridiplantae</taxon>
        <taxon>Streptophyta</taxon>
        <taxon>Embryophyta</taxon>
        <taxon>Tracheophyta</taxon>
        <taxon>Polypodiopsida</taxon>
        <taxon>Polypodiidae</taxon>
        <taxon>Polypodiales</taxon>
        <taxon>Pteridineae</taxon>
        <taxon>Pteridaceae</taxon>
        <taxon>Parkerioideae</taxon>
        <taxon>Ceratopteris</taxon>
    </lineage>
</organism>
<accession>A0A8T2S6Z7</accession>
<name>A0A8T2S6Z7_CERRI</name>
<sequence>MNILSCRREKKILMAVCIAPLFQEKDYQLRELASMVERLESGRQKLLVEIDAQSVEIERLFLENDSLVAQVNESLTYTSQWEQQVQSFLQENGSLRAELKDLRSSLASNTEKSFGELLDTERNTERSKLQMELNSVKEEADTLRAQVLQLTASLNLETQHRSSLNWLIHLSVFFSLSHHSLSSHPYSYKPVLANIENRLQQLKHVGNQNQLPQLFVI</sequence>
<reference evidence="2" key="1">
    <citation type="submission" date="2021-08" db="EMBL/GenBank/DDBJ databases">
        <title>WGS assembly of Ceratopteris richardii.</title>
        <authorList>
            <person name="Marchant D.B."/>
            <person name="Chen G."/>
            <person name="Jenkins J."/>
            <person name="Shu S."/>
            <person name="Leebens-Mack J."/>
            <person name="Grimwood J."/>
            <person name="Schmutz J."/>
            <person name="Soltis P."/>
            <person name="Soltis D."/>
            <person name="Chen Z.-H."/>
        </authorList>
    </citation>
    <scope>NUCLEOTIDE SEQUENCE</scope>
    <source>
        <strain evidence="2">Whitten #5841</strain>
        <tissue evidence="2">Leaf</tissue>
    </source>
</reference>